<proteinExistence type="predicted"/>
<dbReference type="STRING" id="1817863.A2Y62_09360"/>
<dbReference type="InterPro" id="IPR038087">
    <property type="entry name" value="RNAP_delta_N_dom_sf"/>
</dbReference>
<dbReference type="GO" id="GO:0003677">
    <property type="term" value="F:DNA binding"/>
    <property type="evidence" value="ECO:0007669"/>
    <property type="project" value="InterPro"/>
</dbReference>
<dbReference type="Pfam" id="PF05066">
    <property type="entry name" value="HARE-HTH"/>
    <property type="match status" value="1"/>
</dbReference>
<organism evidence="3 4">
    <name type="scientific">Candidatus Fischerbacteria bacterium RBG_13_37_8</name>
    <dbReference type="NCBI Taxonomy" id="1817863"/>
    <lineage>
        <taxon>Bacteria</taxon>
        <taxon>Candidatus Fischeribacteriota</taxon>
    </lineage>
</organism>
<evidence type="ECO:0000256" key="1">
    <source>
        <dbReference type="ARBA" id="ARBA00023163"/>
    </source>
</evidence>
<evidence type="ECO:0000313" key="3">
    <source>
        <dbReference type="EMBL" id="OGF63751.1"/>
    </source>
</evidence>
<dbReference type="InterPro" id="IPR007560">
    <property type="entry name" value="Restrct_endonuc_IV_Mrr"/>
</dbReference>
<dbReference type="Gene3D" id="1.10.10.1250">
    <property type="entry name" value="RNA polymerase, subunit delta, N-terminal domain"/>
    <property type="match status" value="1"/>
</dbReference>
<reference evidence="3 4" key="1">
    <citation type="journal article" date="2016" name="Nat. Commun.">
        <title>Thousands of microbial genomes shed light on interconnected biogeochemical processes in an aquifer system.</title>
        <authorList>
            <person name="Anantharaman K."/>
            <person name="Brown C.T."/>
            <person name="Hug L.A."/>
            <person name="Sharon I."/>
            <person name="Castelle C.J."/>
            <person name="Probst A.J."/>
            <person name="Thomas B.C."/>
            <person name="Singh A."/>
            <person name="Wilkins M.J."/>
            <person name="Karaoz U."/>
            <person name="Brodie E.L."/>
            <person name="Williams K.H."/>
            <person name="Hubbard S.S."/>
            <person name="Banfield J.F."/>
        </authorList>
    </citation>
    <scope>NUCLEOTIDE SEQUENCE [LARGE SCALE GENOMIC DNA]</scope>
</reference>
<comment type="caution">
    <text evidence="3">The sequence shown here is derived from an EMBL/GenBank/DDBJ whole genome shotgun (WGS) entry which is preliminary data.</text>
</comment>
<dbReference type="GO" id="GO:0004519">
    <property type="term" value="F:endonuclease activity"/>
    <property type="evidence" value="ECO:0007669"/>
    <property type="project" value="InterPro"/>
</dbReference>
<accession>A0A1F5VL72</accession>
<gene>
    <name evidence="3" type="ORF">A2Y62_09360</name>
</gene>
<protein>
    <recommendedName>
        <fullName evidence="2">HTH HARE-type domain-containing protein</fullName>
    </recommendedName>
</protein>
<dbReference type="AlphaFoldDB" id="A0A1F5VL72"/>
<dbReference type="Pfam" id="PF04471">
    <property type="entry name" value="Mrr_cat"/>
    <property type="match status" value="1"/>
</dbReference>
<evidence type="ECO:0000259" key="2">
    <source>
        <dbReference type="PROSITE" id="PS51913"/>
    </source>
</evidence>
<name>A0A1F5VL72_9BACT</name>
<dbReference type="Proteomes" id="UP000178943">
    <property type="component" value="Unassembled WGS sequence"/>
</dbReference>
<dbReference type="GO" id="GO:0009307">
    <property type="term" value="P:DNA restriction-modification system"/>
    <property type="evidence" value="ECO:0007669"/>
    <property type="project" value="InterPro"/>
</dbReference>
<dbReference type="EMBL" id="MFGW01000151">
    <property type="protein sequence ID" value="OGF63751.1"/>
    <property type="molecule type" value="Genomic_DNA"/>
</dbReference>
<sequence length="494" mass="57166">MDFKESAYQILLKRGEPLSAKEITNIALKEGLIKSSGKTPVATMAAIIYMDIKKKAEKSKFVKIKKGLFGLKEWKERTYEPKDKSVACYEVQDIIINLKEKQFKSDSPTEFETVIRDAFDFLGFEAELIGGKGDTDVLLTANIGSESFIVNADGKTSKKEKIIDRQIDWHSLRDHKNKNKADYVVVVGHDFAGGNLEDRANEYQVVLLKTEELIKLIDAHSKFPFSLIELKDLFCIKRDRTSKLDDLLDKNKSKRNLLEQFKTIIKEMQSLQDRLGYFNCDTLSAREKIEELGITFLDINNMIALLKLPFIDGITEMSENKYILTLKTNDIANIFHRLANILKLDHEKREEAPSSFIPEIEKSISVTKDKGSKYFKWHKIDKSIIASARKEKPYEHYCPMEHFITILNSIIKIFKRHNIINTDLIFEELKGKNLVSNRKFKGKAEEYKIRMVLGILEIENLIKWTGSKRPIEYKLIDSIEKINNWAFQKFGIKY</sequence>
<dbReference type="InterPro" id="IPR007759">
    <property type="entry name" value="Asxl_HARE-HTH"/>
</dbReference>
<dbReference type="PROSITE" id="PS51913">
    <property type="entry name" value="HTH_HARE"/>
    <property type="match status" value="1"/>
</dbReference>
<keyword evidence="1" id="KW-0804">Transcription</keyword>
<evidence type="ECO:0000313" key="4">
    <source>
        <dbReference type="Proteomes" id="UP000178943"/>
    </source>
</evidence>
<feature type="domain" description="HTH HARE-type" evidence="2">
    <location>
        <begin position="1"/>
        <end position="74"/>
    </location>
</feature>
<dbReference type="GO" id="GO:0006355">
    <property type="term" value="P:regulation of DNA-templated transcription"/>
    <property type="evidence" value="ECO:0007669"/>
    <property type="project" value="InterPro"/>
</dbReference>